<dbReference type="EMBL" id="IACT01003801">
    <property type="protein sequence ID" value="LAC23025.1"/>
    <property type="molecule type" value="mRNA"/>
</dbReference>
<accession>A0A6A7FYS5</accession>
<feature type="compositionally biased region" description="Low complexity" evidence="12">
    <location>
        <begin position="70"/>
        <end position="84"/>
    </location>
</feature>
<dbReference type="GO" id="GO:0007076">
    <property type="term" value="P:mitotic chromosome condensation"/>
    <property type="evidence" value="ECO:0007669"/>
    <property type="project" value="InterPro"/>
</dbReference>
<protein>
    <recommendedName>
        <fullName evidence="4 11">Condensin complex subunit 2</fullName>
    </recommendedName>
</protein>
<evidence type="ECO:0000256" key="12">
    <source>
        <dbReference type="SAM" id="MobiDB-lite"/>
    </source>
</evidence>
<dbReference type="Pfam" id="PF05786">
    <property type="entry name" value="Cnd2"/>
    <property type="match status" value="1"/>
</dbReference>
<dbReference type="GO" id="GO:0051301">
    <property type="term" value="P:cell division"/>
    <property type="evidence" value="ECO:0007669"/>
    <property type="project" value="UniProtKB-KW"/>
</dbReference>
<keyword evidence="6" id="KW-0963">Cytoplasm</keyword>
<sequence>MSRRSSVGFVLSPSRKHGGRLSVGGRRSIGGMGPLTVTPATSKSTSGAMETPSVYLGVPENNDEEELRQRQLSRLQQLQSSRQLGSPSAETPGGADRNKSETALEPRLTGQQLSMHYAKCIQLSAENKINIKNAFNLQLIDYMTEMLRAKNSKMNNFQVASCTLDASTKIYAYRVDCVHTDTIRMAGGLGRTHQDKPPGEGGEEVEEGEQAPGVKQKRRRTKKAATIESNPSNLTLSSLDLEFMVDPLFKKIASQFDEGRAGGGLFLNSLMLRDDSCQMLLDSEAVLDTGAVEEEQEQSSTTVTIPPLPDLNLKEICPSFSSFHFTSWKVGDEDSFCDSNEREDDDDHAFDVNAVPEPLVNDIYADDHADYAGGVEDMCGDNLDDTMAATLGTGGNNTCLTVGWEGQHANSTANSVVVQPVTMETIHLKDHLASMPLEYSYFDARVISAWAGPGHWKLKPAARDKTGGGSLATADGSKKRKKVDYELSYRLGSEEKAAIEQQFTVSRRLTKLSQNTIKLWSEDNTTLPVDLHLDPSDFSKLFGRCDVVVRRHKEEDDKDANNITIVVADEGFGDDSEQHQDRDDDDYADNAVGDVSGGGYDMTLFSQTMVPPTAELGADFFGDNLVAAPSRVAKLNIGYARTAKRMDMKKLKSAVWSMLTNISADKENNSNSANIEPVSNSTNAVEKPVMESGRQIQFSQIYRCLPKHVNARMAENLSLPLAFIALLHLCNERNLALTPTGNMEDFSITQD</sequence>
<name>A0A6A7FYS5_9CRUS</name>
<keyword evidence="7 11" id="KW-0132">Cell division</keyword>
<dbReference type="GO" id="GO:0005737">
    <property type="term" value="C:cytoplasm"/>
    <property type="evidence" value="ECO:0007669"/>
    <property type="project" value="UniProtKB-SubCell"/>
</dbReference>
<evidence type="ECO:0000256" key="2">
    <source>
        <dbReference type="ARBA" id="ARBA00004496"/>
    </source>
</evidence>
<organism evidence="13">
    <name type="scientific">Hirondellea gigas</name>
    <dbReference type="NCBI Taxonomy" id="1518452"/>
    <lineage>
        <taxon>Eukaryota</taxon>
        <taxon>Metazoa</taxon>
        <taxon>Ecdysozoa</taxon>
        <taxon>Arthropoda</taxon>
        <taxon>Crustacea</taxon>
        <taxon>Multicrustacea</taxon>
        <taxon>Malacostraca</taxon>
        <taxon>Eumalacostraca</taxon>
        <taxon>Peracarida</taxon>
        <taxon>Amphipoda</taxon>
        <taxon>Amphilochidea</taxon>
        <taxon>Lysianassida</taxon>
        <taxon>Lysianassidira</taxon>
        <taxon>Lysianassoidea</taxon>
        <taxon>Lysianassidae</taxon>
        <taxon>Hirondellea</taxon>
    </lineage>
</organism>
<evidence type="ECO:0000313" key="13">
    <source>
        <dbReference type="EMBL" id="LAC23025.1"/>
    </source>
</evidence>
<evidence type="ECO:0000256" key="8">
    <source>
        <dbReference type="ARBA" id="ARBA00022776"/>
    </source>
</evidence>
<evidence type="ECO:0000256" key="9">
    <source>
        <dbReference type="ARBA" id="ARBA00023067"/>
    </source>
</evidence>
<evidence type="ECO:0000256" key="3">
    <source>
        <dbReference type="ARBA" id="ARBA00009471"/>
    </source>
</evidence>
<feature type="region of interest" description="Disordered" evidence="12">
    <location>
        <begin position="1"/>
        <end position="101"/>
    </location>
</feature>
<keyword evidence="9 11" id="KW-0226">DNA condensation</keyword>
<dbReference type="GO" id="GO:0000796">
    <property type="term" value="C:condensin complex"/>
    <property type="evidence" value="ECO:0007669"/>
    <property type="project" value="InterPro"/>
</dbReference>
<evidence type="ECO:0000256" key="5">
    <source>
        <dbReference type="ARBA" id="ARBA00022454"/>
    </source>
</evidence>
<keyword evidence="5" id="KW-0158">Chromosome</keyword>
<dbReference type="PIRSF" id="PIRSF017126">
    <property type="entry name" value="Condensin_H"/>
    <property type="match status" value="1"/>
</dbReference>
<dbReference type="GO" id="GO:0003682">
    <property type="term" value="F:chromatin binding"/>
    <property type="evidence" value="ECO:0007669"/>
    <property type="project" value="TreeGrafter"/>
</dbReference>
<keyword evidence="8 11" id="KW-0498">Mitosis</keyword>
<dbReference type="PANTHER" id="PTHR13108:SF9">
    <property type="entry name" value="CONDENSIN COMPLEX SUBUNIT 2"/>
    <property type="match status" value="1"/>
</dbReference>
<feature type="region of interest" description="Disordered" evidence="12">
    <location>
        <begin position="569"/>
        <end position="589"/>
    </location>
</feature>
<evidence type="ECO:0000256" key="1">
    <source>
        <dbReference type="ARBA" id="ARBA00004286"/>
    </source>
</evidence>
<dbReference type="InterPro" id="IPR022816">
    <property type="entry name" value="Condensin_barren_su2"/>
</dbReference>
<reference evidence="13" key="1">
    <citation type="submission" date="2017-11" db="EMBL/GenBank/DDBJ databases">
        <title>The sensing device of the deep-sea amphipod.</title>
        <authorList>
            <person name="Kobayashi H."/>
            <person name="Nagahama T."/>
            <person name="Arai W."/>
            <person name="Sasagawa Y."/>
            <person name="Umeda M."/>
            <person name="Hayashi T."/>
            <person name="Nikaido I."/>
            <person name="Watanabe H."/>
            <person name="Oguri K."/>
            <person name="Kitazato H."/>
            <person name="Fujioka K."/>
            <person name="Kido Y."/>
            <person name="Takami H."/>
        </authorList>
    </citation>
    <scope>NUCLEOTIDE SEQUENCE</scope>
    <source>
        <tissue evidence="13">Whole body</tissue>
    </source>
</reference>
<evidence type="ECO:0000256" key="11">
    <source>
        <dbReference type="PIRNR" id="PIRNR017126"/>
    </source>
</evidence>
<dbReference type="PANTHER" id="PTHR13108">
    <property type="entry name" value="CONDENSIN COMPLEX SUBUNIT 2"/>
    <property type="match status" value="1"/>
</dbReference>
<evidence type="ECO:0000256" key="6">
    <source>
        <dbReference type="ARBA" id="ARBA00022490"/>
    </source>
</evidence>
<keyword evidence="10 11" id="KW-0131">Cell cycle</keyword>
<evidence type="ECO:0000256" key="4">
    <source>
        <dbReference type="ARBA" id="ARBA00016065"/>
    </source>
</evidence>
<proteinExistence type="evidence at transcript level"/>
<comment type="subcellular location">
    <subcellularLocation>
        <location evidence="1">Chromosome</location>
    </subcellularLocation>
    <subcellularLocation>
        <location evidence="2">Cytoplasm</location>
    </subcellularLocation>
</comment>
<comment type="similarity">
    <text evidence="3 11">Belongs to the CND2 (condensin subunit 2) family.</text>
</comment>
<comment type="function">
    <text evidence="11">Regulatory subunit of the condensin complex, a complex required for conversion of interphase chromatin into mitotic-like condense chromosomes.</text>
</comment>
<feature type="region of interest" description="Disordered" evidence="12">
    <location>
        <begin position="188"/>
        <end position="229"/>
    </location>
</feature>
<feature type="compositionally biased region" description="Polar residues" evidence="12">
    <location>
        <begin position="38"/>
        <end position="48"/>
    </location>
</feature>
<evidence type="ECO:0000256" key="7">
    <source>
        <dbReference type="ARBA" id="ARBA00022618"/>
    </source>
</evidence>
<dbReference type="AlphaFoldDB" id="A0A6A7FYS5"/>
<evidence type="ECO:0000256" key="10">
    <source>
        <dbReference type="ARBA" id="ARBA00023306"/>
    </source>
</evidence>